<dbReference type="EMBL" id="DS113776">
    <property type="protein sequence ID" value="EAX96061.1"/>
    <property type="molecule type" value="Genomic_DNA"/>
</dbReference>
<keyword evidence="2" id="KW-1185">Reference proteome</keyword>
<dbReference type="VEuPathDB" id="TrichDB:TVAGG3_0623100"/>
<dbReference type="KEGG" id="tva:75663593"/>
<dbReference type="VEuPathDB" id="TrichDB:TVAG_265500"/>
<dbReference type="AlphaFoldDB" id="A2FGB5"/>
<dbReference type="Proteomes" id="UP000001542">
    <property type="component" value="Unassembled WGS sequence"/>
</dbReference>
<organism evidence="1 2">
    <name type="scientific">Trichomonas vaginalis (strain ATCC PRA-98 / G3)</name>
    <dbReference type="NCBI Taxonomy" id="412133"/>
    <lineage>
        <taxon>Eukaryota</taxon>
        <taxon>Metamonada</taxon>
        <taxon>Parabasalia</taxon>
        <taxon>Trichomonadida</taxon>
        <taxon>Trichomonadidae</taxon>
        <taxon>Trichomonas</taxon>
    </lineage>
</organism>
<gene>
    <name evidence="1" type="ORF">TVAG_265500</name>
</gene>
<accession>A2FGB5</accession>
<sequence length="88" mass="10335">MQKNNSKASTKRRIYFMGVLVQNEKKEQKLRTIKQIQPIPPIQQKPIEIKGYEKLESFMNRYKDHIPSGFNILRRGNLPGIDFSQISC</sequence>
<name>A2FGB5_TRIV3</name>
<proteinExistence type="predicted"/>
<reference evidence="1" key="1">
    <citation type="submission" date="2006-10" db="EMBL/GenBank/DDBJ databases">
        <authorList>
            <person name="Amadeo P."/>
            <person name="Zhao Q."/>
            <person name="Wortman J."/>
            <person name="Fraser-Liggett C."/>
            <person name="Carlton J."/>
        </authorList>
    </citation>
    <scope>NUCLEOTIDE SEQUENCE</scope>
    <source>
        <strain evidence="1">G3</strain>
    </source>
</reference>
<dbReference type="InParanoid" id="A2FGB5"/>
<evidence type="ECO:0000313" key="1">
    <source>
        <dbReference type="EMBL" id="EAX96061.1"/>
    </source>
</evidence>
<evidence type="ECO:0000313" key="2">
    <source>
        <dbReference type="Proteomes" id="UP000001542"/>
    </source>
</evidence>
<dbReference type="RefSeq" id="XP_001308991.1">
    <property type="nucleotide sequence ID" value="XM_001308990.1"/>
</dbReference>
<protein>
    <submittedName>
        <fullName evidence="1">Uncharacterized protein</fullName>
    </submittedName>
</protein>
<reference evidence="1" key="2">
    <citation type="journal article" date="2007" name="Science">
        <title>Draft genome sequence of the sexually transmitted pathogen Trichomonas vaginalis.</title>
        <authorList>
            <person name="Carlton J.M."/>
            <person name="Hirt R.P."/>
            <person name="Silva J.C."/>
            <person name="Delcher A.L."/>
            <person name="Schatz M."/>
            <person name="Zhao Q."/>
            <person name="Wortman J.R."/>
            <person name="Bidwell S.L."/>
            <person name="Alsmark U.C.M."/>
            <person name="Besteiro S."/>
            <person name="Sicheritz-Ponten T."/>
            <person name="Noel C.J."/>
            <person name="Dacks J.B."/>
            <person name="Foster P.G."/>
            <person name="Simillion C."/>
            <person name="Van de Peer Y."/>
            <person name="Miranda-Saavedra D."/>
            <person name="Barton G.J."/>
            <person name="Westrop G.D."/>
            <person name="Mueller S."/>
            <person name="Dessi D."/>
            <person name="Fiori P.L."/>
            <person name="Ren Q."/>
            <person name="Paulsen I."/>
            <person name="Zhang H."/>
            <person name="Bastida-Corcuera F.D."/>
            <person name="Simoes-Barbosa A."/>
            <person name="Brown M.T."/>
            <person name="Hayes R.D."/>
            <person name="Mukherjee M."/>
            <person name="Okumura C.Y."/>
            <person name="Schneider R."/>
            <person name="Smith A.J."/>
            <person name="Vanacova S."/>
            <person name="Villalvazo M."/>
            <person name="Haas B.J."/>
            <person name="Pertea M."/>
            <person name="Feldblyum T.V."/>
            <person name="Utterback T.R."/>
            <person name="Shu C.L."/>
            <person name="Osoegawa K."/>
            <person name="de Jong P.J."/>
            <person name="Hrdy I."/>
            <person name="Horvathova L."/>
            <person name="Zubacova Z."/>
            <person name="Dolezal P."/>
            <person name="Malik S.B."/>
            <person name="Logsdon J.M. Jr."/>
            <person name="Henze K."/>
            <person name="Gupta A."/>
            <person name="Wang C.C."/>
            <person name="Dunne R.L."/>
            <person name="Upcroft J.A."/>
            <person name="Upcroft P."/>
            <person name="White O."/>
            <person name="Salzberg S.L."/>
            <person name="Tang P."/>
            <person name="Chiu C.-H."/>
            <person name="Lee Y.-S."/>
            <person name="Embley T.M."/>
            <person name="Coombs G.H."/>
            <person name="Mottram J.C."/>
            <person name="Tachezy J."/>
            <person name="Fraser-Liggett C.M."/>
            <person name="Johnson P.J."/>
        </authorList>
    </citation>
    <scope>NUCLEOTIDE SEQUENCE [LARGE SCALE GENOMIC DNA]</scope>
    <source>
        <strain evidence="1">G3</strain>
    </source>
</reference>